<accession>A0A4V3BA41</accession>
<dbReference type="InterPro" id="IPR045467">
    <property type="entry name" value="DUF6497"/>
</dbReference>
<gene>
    <name evidence="1" type="ORF">E2L08_06505</name>
</gene>
<dbReference type="Proteomes" id="UP000295701">
    <property type="component" value="Unassembled WGS sequence"/>
</dbReference>
<evidence type="ECO:0000313" key="2">
    <source>
        <dbReference type="Proteomes" id="UP000295701"/>
    </source>
</evidence>
<dbReference type="EMBL" id="SNAA01000005">
    <property type="protein sequence ID" value="TDL81399.1"/>
    <property type="molecule type" value="Genomic_DNA"/>
</dbReference>
<evidence type="ECO:0008006" key="3">
    <source>
        <dbReference type="Google" id="ProtNLM"/>
    </source>
</evidence>
<dbReference type="Pfam" id="PF20107">
    <property type="entry name" value="DUF6497"/>
    <property type="match status" value="1"/>
</dbReference>
<protein>
    <recommendedName>
        <fullName evidence="3">Acetolactate synthase</fullName>
    </recommendedName>
</protein>
<dbReference type="OrthoDB" id="7862028at2"/>
<proteinExistence type="predicted"/>
<reference evidence="1 2" key="1">
    <citation type="submission" date="2019-03" db="EMBL/GenBank/DDBJ databases">
        <title>Primorskyibacter sp. SS33 isolated from sediments.</title>
        <authorList>
            <person name="Xunke S."/>
        </authorList>
    </citation>
    <scope>NUCLEOTIDE SEQUENCE [LARGE SCALE GENOMIC DNA]</scope>
    <source>
        <strain evidence="1 2">SS33</strain>
    </source>
</reference>
<keyword evidence="2" id="KW-1185">Reference proteome</keyword>
<organism evidence="1 2">
    <name type="scientific">Palleronia sediminis</name>
    <dbReference type="NCBI Taxonomy" id="2547833"/>
    <lineage>
        <taxon>Bacteria</taxon>
        <taxon>Pseudomonadati</taxon>
        <taxon>Pseudomonadota</taxon>
        <taxon>Alphaproteobacteria</taxon>
        <taxon>Rhodobacterales</taxon>
        <taxon>Roseobacteraceae</taxon>
        <taxon>Palleronia</taxon>
    </lineage>
</organism>
<comment type="caution">
    <text evidence="1">The sequence shown here is derived from an EMBL/GenBank/DDBJ whole genome shotgun (WGS) entry which is preliminary data.</text>
</comment>
<dbReference type="AlphaFoldDB" id="A0A4V3BA41"/>
<sequence>MAPAPALYATTAVDAIRTPSGLTVTFHDVVTDAPGLGLAYRFRFVAPDLDPAADYVTTEADLVWLCHAFALPRLAEIGPAPDRIMISLADRPVPFGETAPEAVQFFEAYALQGTECVWQGF</sequence>
<name>A0A4V3BA41_9RHOB</name>
<evidence type="ECO:0000313" key="1">
    <source>
        <dbReference type="EMBL" id="TDL81399.1"/>
    </source>
</evidence>